<feature type="transmembrane region" description="Helical" evidence="1">
    <location>
        <begin position="22"/>
        <end position="42"/>
    </location>
</feature>
<accession>A0ABC8AC53</accession>
<sequence>MTTEHCFIGVCFIPLDGSGQTFFGFSEFLTGLALMVLAWTIADVRYRFRIQVAPLPLLRISFYVVAAIGLLTLLTDLWRAEQWLVPRGILLTPAVWQALLGGAFLLTILTWAWLGFIRPPTYGQYNAERFKQTLFGIISNGSPIELAVIADELAHSAEALVQHATNRYSLQNGESIECEAEEQQDLPQVNRYANVILRLIADKRLCRAIVAESPRTAFALFQAIANTRKYGIPIRVFAQNIFNEALANKDSFLYYETGGDHRLSMIAYSRPFAQAMFGNYEMVATIGTSFTPHRDSMEKWDITQWHAYCSVVLMTLRSYVKQGYRGYSSVLFPAMRDIACLAPAVSALHERSSADDSDVLRRFDLVIWFIVVAVKSLDEEGVPDDIRIHLRAEHDFSRQTLDDRIANMIFTVISCASVVKSSQLARDIQYTLVGARLFYGGVFNGPAGQVVAFKLRRLLYKQIAYMRRFPDFRGAKILRFCLNVLGFVVDQNNDTKHRRALHKAVLAWTKKHFVWLHSRHPNIALACLGDHITYDAEHLRLRYTHPVQGPIGNVSYLALNPAPPPPEPVAASAVPNA</sequence>
<protein>
    <submittedName>
        <fullName evidence="2">Uncharacterized protein</fullName>
    </submittedName>
</protein>
<keyword evidence="1" id="KW-0812">Transmembrane</keyword>
<reference evidence="3" key="1">
    <citation type="submission" date="2014-11" db="EMBL/GenBank/DDBJ databases">
        <title>Xylella fastidiosa Hib4 Genome Sequencing.</title>
        <authorList>
            <person name="Pierry P.M."/>
            <person name="da Silva A.M."/>
        </authorList>
    </citation>
    <scope>NUCLEOTIDE SEQUENCE [LARGE SCALE GENOMIC DNA]</scope>
    <source>
        <strain evidence="3">Hib4</strain>
    </source>
</reference>
<evidence type="ECO:0000256" key="1">
    <source>
        <dbReference type="SAM" id="Phobius"/>
    </source>
</evidence>
<feature type="transmembrane region" description="Helical" evidence="1">
    <location>
        <begin position="54"/>
        <end position="74"/>
    </location>
</feature>
<evidence type="ECO:0000313" key="2">
    <source>
        <dbReference type="EMBL" id="ALR05996.2"/>
    </source>
</evidence>
<keyword evidence="1" id="KW-0472">Membrane</keyword>
<dbReference type="AlphaFoldDB" id="A0ABC8AC53"/>
<dbReference type="KEGG" id="xfh:XFHB_03075"/>
<proteinExistence type="predicted"/>
<evidence type="ECO:0000313" key="3">
    <source>
        <dbReference type="Proteomes" id="UP000196980"/>
    </source>
</evidence>
<gene>
    <name evidence="2" type="ORF">XFHB_03075</name>
</gene>
<name>A0ABC8AC53_XYLFS</name>
<dbReference type="EMBL" id="CP009885">
    <property type="protein sequence ID" value="ALR05996.2"/>
    <property type="molecule type" value="Genomic_DNA"/>
</dbReference>
<dbReference type="Proteomes" id="UP000196980">
    <property type="component" value="Chromosome"/>
</dbReference>
<organism evidence="2 3">
    <name type="scientific">Xylella fastidiosa</name>
    <dbReference type="NCBI Taxonomy" id="2371"/>
    <lineage>
        <taxon>Bacteria</taxon>
        <taxon>Pseudomonadati</taxon>
        <taxon>Pseudomonadota</taxon>
        <taxon>Gammaproteobacteria</taxon>
        <taxon>Lysobacterales</taxon>
        <taxon>Lysobacteraceae</taxon>
        <taxon>Xylella</taxon>
    </lineage>
</organism>
<keyword evidence="1" id="KW-1133">Transmembrane helix</keyword>
<feature type="transmembrane region" description="Helical" evidence="1">
    <location>
        <begin position="94"/>
        <end position="114"/>
    </location>
</feature>